<dbReference type="Proteomes" id="UP001566132">
    <property type="component" value="Unassembled WGS sequence"/>
</dbReference>
<proteinExistence type="predicted"/>
<protein>
    <submittedName>
        <fullName evidence="2">Uncharacterized protein</fullName>
    </submittedName>
</protein>
<comment type="caution">
    <text evidence="2">The sequence shown here is derived from an EMBL/GenBank/DDBJ whole genome shotgun (WGS) entry which is preliminary data.</text>
</comment>
<dbReference type="EMBL" id="JBDJPC010000004">
    <property type="protein sequence ID" value="KAL1505688.1"/>
    <property type="molecule type" value="Genomic_DNA"/>
</dbReference>
<feature type="region of interest" description="Disordered" evidence="1">
    <location>
        <begin position="1"/>
        <end position="29"/>
    </location>
</feature>
<sequence length="180" mass="21002">MVIHSENDNRNNNNEEYLKRSGDDEDDSSSNLVISFMEFSEGESDGEESRRNEINRNIEYLETSHQHHKEGVLVITDNGRPLYSHLLSMHAASETYRAQLADEQKLEILTFQQVIVFSLMIETLSPVNEDILQRKATKIPDLSGPGFRTIKFQRASWILKYPRKYFYYLILAEENIPLKF</sequence>
<organism evidence="2 3">
    <name type="scientific">Hypothenemus hampei</name>
    <name type="common">Coffee berry borer</name>
    <dbReference type="NCBI Taxonomy" id="57062"/>
    <lineage>
        <taxon>Eukaryota</taxon>
        <taxon>Metazoa</taxon>
        <taxon>Ecdysozoa</taxon>
        <taxon>Arthropoda</taxon>
        <taxon>Hexapoda</taxon>
        <taxon>Insecta</taxon>
        <taxon>Pterygota</taxon>
        <taxon>Neoptera</taxon>
        <taxon>Endopterygota</taxon>
        <taxon>Coleoptera</taxon>
        <taxon>Polyphaga</taxon>
        <taxon>Cucujiformia</taxon>
        <taxon>Curculionidae</taxon>
        <taxon>Scolytinae</taxon>
        <taxon>Hypothenemus</taxon>
    </lineage>
</organism>
<evidence type="ECO:0000313" key="3">
    <source>
        <dbReference type="Proteomes" id="UP001566132"/>
    </source>
</evidence>
<name>A0ABD1EXC7_HYPHA</name>
<evidence type="ECO:0000256" key="1">
    <source>
        <dbReference type="SAM" id="MobiDB-lite"/>
    </source>
</evidence>
<gene>
    <name evidence="2" type="ORF">ABEB36_005194</name>
</gene>
<dbReference type="AlphaFoldDB" id="A0ABD1EXC7"/>
<keyword evidence="3" id="KW-1185">Reference proteome</keyword>
<accession>A0ABD1EXC7</accession>
<reference evidence="2 3" key="1">
    <citation type="submission" date="2024-05" db="EMBL/GenBank/DDBJ databases">
        <title>Genetic variation in Jamaican populations of the coffee berry borer (Hypothenemus hampei).</title>
        <authorList>
            <person name="Errbii M."/>
            <person name="Myrie A."/>
        </authorList>
    </citation>
    <scope>NUCLEOTIDE SEQUENCE [LARGE SCALE GENOMIC DNA]</scope>
    <source>
        <strain evidence="2">JA-Hopewell-2020-01-JO</strain>
        <tissue evidence="2">Whole body</tissue>
    </source>
</reference>
<evidence type="ECO:0000313" key="2">
    <source>
        <dbReference type="EMBL" id="KAL1505688.1"/>
    </source>
</evidence>